<feature type="domain" description="Response regulatory" evidence="3">
    <location>
        <begin position="37"/>
        <end position="156"/>
    </location>
</feature>
<proteinExistence type="predicted"/>
<protein>
    <submittedName>
        <fullName evidence="4">Response regulator</fullName>
    </submittedName>
</protein>
<feature type="modified residue" description="4-aspartylphosphate" evidence="2">
    <location>
        <position position="88"/>
    </location>
</feature>
<dbReference type="CDD" id="cd00156">
    <property type="entry name" value="REC"/>
    <property type="match status" value="1"/>
</dbReference>
<accession>A0A3M0Z440</accession>
<dbReference type="EMBL" id="RFKV01000004">
    <property type="protein sequence ID" value="RMD77745.1"/>
    <property type="molecule type" value="Genomic_DNA"/>
</dbReference>
<dbReference type="GO" id="GO:0000160">
    <property type="term" value="P:phosphorelay signal transduction system"/>
    <property type="evidence" value="ECO:0007669"/>
    <property type="project" value="InterPro"/>
</dbReference>
<evidence type="ECO:0000313" key="5">
    <source>
        <dbReference type="Proteomes" id="UP000269410"/>
    </source>
</evidence>
<dbReference type="SMART" id="SM00448">
    <property type="entry name" value="REC"/>
    <property type="match status" value="1"/>
</dbReference>
<dbReference type="SUPFAM" id="SSF52172">
    <property type="entry name" value="CheY-like"/>
    <property type="match status" value="1"/>
</dbReference>
<evidence type="ECO:0000259" key="3">
    <source>
        <dbReference type="PROSITE" id="PS50110"/>
    </source>
</evidence>
<sequence length="173" mass="19420">MQLLYSDDDRQQLSSNISDISNHDSYDSGGVVAKKYKILMVEDEDDPRIVFKSILELNTSFEVLTANDGVSCLEILEQNKDIDLVLLDIVMPTKDGIQTLTEIVQSPERYGKPKVVMLSNLGGEIAFETAKKLGAIDFWMKIDTDPEQLLKKTQSILTSTNYESGLDNDKRVI</sequence>
<dbReference type="Pfam" id="PF00072">
    <property type="entry name" value="Response_reg"/>
    <property type="match status" value="1"/>
</dbReference>
<name>A0A3M0Z440_9BACT</name>
<keyword evidence="1 2" id="KW-0597">Phosphoprotein</keyword>
<dbReference type="InterPro" id="IPR050595">
    <property type="entry name" value="Bact_response_regulator"/>
</dbReference>
<reference evidence="4 5" key="1">
    <citation type="submission" date="2018-10" db="EMBL/GenBank/DDBJ databases">
        <title>Thermophilic Lithotrophy and Phototrophy in an Intertidal, Iron-rich, Geothermal Spring.</title>
        <authorList>
            <person name="Ward L.M."/>
            <person name="Idei A."/>
            <person name="Nakagawa M."/>
            <person name="Ueno Y."/>
            <person name="Fischer W."/>
            <person name="Mcglynn S.E."/>
        </authorList>
    </citation>
    <scope>NUCLEOTIDE SEQUENCE [LARGE SCALE GENOMIC DNA]</scope>
    <source>
        <strain evidence="4">J137</strain>
    </source>
</reference>
<comment type="caution">
    <text evidence="4">The sequence shown here is derived from an EMBL/GenBank/DDBJ whole genome shotgun (WGS) entry which is preliminary data.</text>
</comment>
<gene>
    <name evidence="4" type="ORF">D6810_00125</name>
</gene>
<evidence type="ECO:0000313" key="4">
    <source>
        <dbReference type="EMBL" id="RMD77745.1"/>
    </source>
</evidence>
<evidence type="ECO:0000256" key="1">
    <source>
        <dbReference type="ARBA" id="ARBA00022553"/>
    </source>
</evidence>
<dbReference type="PANTHER" id="PTHR44591">
    <property type="entry name" value="STRESS RESPONSE REGULATOR PROTEIN 1"/>
    <property type="match status" value="1"/>
</dbReference>
<evidence type="ECO:0000256" key="2">
    <source>
        <dbReference type="PROSITE-ProRule" id="PRU00169"/>
    </source>
</evidence>
<dbReference type="InterPro" id="IPR011006">
    <property type="entry name" value="CheY-like_superfamily"/>
</dbReference>
<dbReference type="InterPro" id="IPR001789">
    <property type="entry name" value="Sig_transdc_resp-reg_receiver"/>
</dbReference>
<dbReference type="PANTHER" id="PTHR44591:SF3">
    <property type="entry name" value="RESPONSE REGULATORY DOMAIN-CONTAINING PROTEIN"/>
    <property type="match status" value="1"/>
</dbReference>
<organism evidence="4 5">
    <name type="scientific">Candidatus Dojkabacteria bacterium</name>
    <dbReference type="NCBI Taxonomy" id="2099670"/>
    <lineage>
        <taxon>Bacteria</taxon>
        <taxon>Candidatus Dojkabacteria</taxon>
    </lineage>
</organism>
<dbReference type="Proteomes" id="UP000269410">
    <property type="component" value="Unassembled WGS sequence"/>
</dbReference>
<dbReference type="AlphaFoldDB" id="A0A3M0Z440"/>
<dbReference type="PROSITE" id="PS50110">
    <property type="entry name" value="RESPONSE_REGULATORY"/>
    <property type="match status" value="1"/>
</dbReference>
<dbReference type="Gene3D" id="3.40.50.2300">
    <property type="match status" value="1"/>
</dbReference>